<protein>
    <submittedName>
        <fullName evidence="7">Adhesin</fullName>
    </submittedName>
</protein>
<comment type="pathway">
    <text evidence="1">Protein modification; protein glycosylation.</text>
</comment>
<dbReference type="InterPro" id="IPR040542">
    <property type="entry name" value="HMW1_D2"/>
</dbReference>
<feature type="domain" description="HMW1C N-terminal" evidence="5">
    <location>
        <begin position="12"/>
        <end position="152"/>
    </location>
</feature>
<evidence type="ECO:0000256" key="2">
    <source>
        <dbReference type="ARBA" id="ARBA00022676"/>
    </source>
</evidence>
<feature type="domain" description="HMW1" evidence="6">
    <location>
        <begin position="159"/>
        <end position="246"/>
    </location>
</feature>
<reference evidence="7 8" key="1">
    <citation type="journal article" date="2022" name="Res Sq">
        <title>Evolution of multicellular longitudinally dividing oral cavity symbionts (Neisseriaceae).</title>
        <authorList>
            <person name="Nyongesa S."/>
            <person name="Weber P."/>
            <person name="Bernet E."/>
            <person name="Pullido F."/>
            <person name="Nieckarz M."/>
            <person name="Delaby M."/>
            <person name="Nieves C."/>
            <person name="Viehboeck T."/>
            <person name="Krause N."/>
            <person name="Rivera-Millot A."/>
            <person name="Nakamura A."/>
            <person name="Vischer N."/>
            <person name="VanNieuwenhze M."/>
            <person name="Brun Y."/>
            <person name="Cava F."/>
            <person name="Bulgheresi S."/>
            <person name="Veyrier F."/>
        </authorList>
    </citation>
    <scope>NUCLEOTIDE SEQUENCE [LARGE SCALE GENOMIC DNA]</scope>
    <source>
        <strain evidence="7 8">17694</strain>
    </source>
</reference>
<dbReference type="AlphaFoldDB" id="A0ABD8B7S0"/>
<evidence type="ECO:0000259" key="5">
    <source>
        <dbReference type="Pfam" id="PF18071"/>
    </source>
</evidence>
<dbReference type="PANTHER" id="PTHR44835:SF1">
    <property type="entry name" value="PROTEIN O-GLCNAC TRANSFERASE"/>
    <property type="match status" value="1"/>
</dbReference>
<keyword evidence="8" id="KW-1185">Reference proteome</keyword>
<evidence type="ECO:0000313" key="8">
    <source>
        <dbReference type="Proteomes" id="UP000831534"/>
    </source>
</evidence>
<proteinExistence type="predicted"/>
<organism evidence="7 8">
    <name type="scientific">Conchiformibius kuhniae</name>
    <dbReference type="NCBI Taxonomy" id="211502"/>
    <lineage>
        <taxon>Bacteria</taxon>
        <taxon>Pseudomonadati</taxon>
        <taxon>Pseudomonadota</taxon>
        <taxon>Betaproteobacteria</taxon>
        <taxon>Neisseriales</taxon>
        <taxon>Neisseriaceae</taxon>
        <taxon>Conchiformibius</taxon>
    </lineage>
</organism>
<dbReference type="Pfam" id="PF18071">
    <property type="entry name" value="HMW1C_N"/>
    <property type="match status" value="1"/>
</dbReference>
<feature type="region of interest" description="Disordered" evidence="4">
    <location>
        <begin position="636"/>
        <end position="714"/>
    </location>
</feature>
<evidence type="ECO:0000256" key="1">
    <source>
        <dbReference type="ARBA" id="ARBA00004922"/>
    </source>
</evidence>
<dbReference type="Pfam" id="PF18254">
    <property type="entry name" value="HMw1_D2"/>
    <property type="match status" value="1"/>
</dbReference>
<evidence type="ECO:0000256" key="4">
    <source>
        <dbReference type="SAM" id="MobiDB-lite"/>
    </source>
</evidence>
<dbReference type="RefSeq" id="WP_051255508.1">
    <property type="nucleotide sequence ID" value="NZ_CP091521.1"/>
</dbReference>
<dbReference type="Gene3D" id="3.40.50.11380">
    <property type="match status" value="1"/>
</dbReference>
<feature type="compositionally biased region" description="Low complexity" evidence="4">
    <location>
        <begin position="685"/>
        <end position="696"/>
    </location>
</feature>
<accession>A0ABD8B7S0</accession>
<dbReference type="InterPro" id="IPR051939">
    <property type="entry name" value="Glycosyltr_41/O-GlcNAc_trsf"/>
</dbReference>
<dbReference type="Gene3D" id="3.40.50.2000">
    <property type="entry name" value="Glycogen Phosphorylase B"/>
    <property type="match status" value="1"/>
</dbReference>
<dbReference type="Proteomes" id="UP000831534">
    <property type="component" value="Chromosome"/>
</dbReference>
<gene>
    <name evidence="7" type="ORF">LVJ77_12045</name>
</gene>
<dbReference type="PANTHER" id="PTHR44835">
    <property type="entry name" value="UDP-N-ACETYLGLUCOSAMINE--PEPTIDE N-ACETYLGLUCOSAMINYLTRANSFERASE SPINDLY-RELATED"/>
    <property type="match status" value="1"/>
</dbReference>
<keyword evidence="2" id="KW-0328">Glycosyltransferase</keyword>
<evidence type="ECO:0000259" key="6">
    <source>
        <dbReference type="Pfam" id="PF18254"/>
    </source>
</evidence>
<name>A0ABD8B7S0_9NEIS</name>
<feature type="compositionally biased region" description="Basic residues" evidence="4">
    <location>
        <begin position="697"/>
        <end position="714"/>
    </location>
</feature>
<dbReference type="InterPro" id="IPR041109">
    <property type="entry name" value="HMW1C_N"/>
</dbReference>
<evidence type="ECO:0000256" key="3">
    <source>
        <dbReference type="ARBA" id="ARBA00022679"/>
    </source>
</evidence>
<evidence type="ECO:0000313" key="7">
    <source>
        <dbReference type="EMBL" id="XHH50043.1"/>
    </source>
</evidence>
<dbReference type="KEGG" id="ckh:LVJ77_12045"/>
<dbReference type="GO" id="GO:0016757">
    <property type="term" value="F:glycosyltransferase activity"/>
    <property type="evidence" value="ECO:0007669"/>
    <property type="project" value="UniProtKB-KW"/>
</dbReference>
<sequence>MSEQNPNPGLPRLQQYIAAKDHENACGELLRILHTIDRQFGNITGIEFDTPEQLHNPNLDQDRHISFCTQAAQAITQLFTDPDLTVSPEGAQHFLAMQRWLNMIFAASPYINADHILQTYNRNPEPQHPLDIHIDNTRAALIKFAILYLPESNVSINLDALWALDPDICASLCFALQSPRFLGTPAAFGKRHAVLQWLPEKLAQLPDLSNVPATIAHDVYMHCSYDIDANKHAVKKSLNQVIRRHLLGLDWQDRDVSQPLPPQDKPVMVVVLEHFHASHSIYRTHSTSLAAAREHFHIIGIGSDSVDEAGRAVFDEYYVAQGDTIIERMQNVRLICEENHPTVLYMPSIGMDLLTIFLSNTRLAPIQAVALGHPATTHSEFIDYVVVEDDYVGSEDRFSETLLRLPKDALPYVPSVHMPEDIEFFLNESPDVVHIGVAATTMKLNPYFMEACQAIRDRAKVKVHFHFAVGQSGGITHPHVARFIRSYLGDDATAYPHRPYRQYLSVLQHCNMLLNPFPFGNTNGIIDMAALGLVGVCKTGTEVHEHIDEGLFKRLGLPDWLIARTADEYVDSALRLVENHQERIALRMHIIENDGLQTLFDGDPRPFGRMMAQLAQQWREHGTVGKAAVAALQHATADDNQAPAEATAQTPSEAEAPASVGDAAQAEEATPAMPEQADAPAAENTQTAPTDAPAPKAKAHTKKRGNSKNRRRKR</sequence>
<dbReference type="EMBL" id="CP091521">
    <property type="protein sequence ID" value="XHH50043.1"/>
    <property type="molecule type" value="Genomic_DNA"/>
</dbReference>
<keyword evidence="3" id="KW-0808">Transferase</keyword>